<protein>
    <submittedName>
        <fullName evidence="2">Transposase</fullName>
    </submittedName>
</protein>
<dbReference type="EMBL" id="JBHSDT010000008">
    <property type="protein sequence ID" value="MFC4403871.1"/>
    <property type="molecule type" value="Genomic_DNA"/>
</dbReference>
<proteinExistence type="predicted"/>
<keyword evidence="3" id="KW-1185">Reference proteome</keyword>
<name>A0ABV8X0B9_9BACI</name>
<keyword evidence="1" id="KW-0472">Membrane</keyword>
<feature type="transmembrane region" description="Helical" evidence="1">
    <location>
        <begin position="29"/>
        <end position="53"/>
    </location>
</feature>
<keyword evidence="1" id="KW-0812">Transmembrane</keyword>
<feature type="transmembrane region" description="Helical" evidence="1">
    <location>
        <begin position="65"/>
        <end position="85"/>
    </location>
</feature>
<sequence length="95" mass="10732">MSYLLIAGSIVLPFVMFLARKKWDRIQIVYNVAALIALLLFGNLASVSIYQIIRDNTVFMTNIHGLFLNPFFLITGAYLGLYAIYQLINLSVKSV</sequence>
<evidence type="ECO:0000313" key="3">
    <source>
        <dbReference type="Proteomes" id="UP001595882"/>
    </source>
</evidence>
<dbReference type="Proteomes" id="UP001595882">
    <property type="component" value="Unassembled WGS sequence"/>
</dbReference>
<keyword evidence="1" id="KW-1133">Transmembrane helix</keyword>
<evidence type="ECO:0000256" key="1">
    <source>
        <dbReference type="SAM" id="Phobius"/>
    </source>
</evidence>
<accession>A0ABV8X0B9</accession>
<evidence type="ECO:0000313" key="2">
    <source>
        <dbReference type="EMBL" id="MFC4403871.1"/>
    </source>
</evidence>
<dbReference type="RefSeq" id="WP_390252402.1">
    <property type="nucleotide sequence ID" value="NZ_JBHSDT010000008.1"/>
</dbReference>
<organism evidence="2 3">
    <name type="scientific">Gracilibacillus xinjiangensis</name>
    <dbReference type="NCBI Taxonomy" id="1193282"/>
    <lineage>
        <taxon>Bacteria</taxon>
        <taxon>Bacillati</taxon>
        <taxon>Bacillota</taxon>
        <taxon>Bacilli</taxon>
        <taxon>Bacillales</taxon>
        <taxon>Bacillaceae</taxon>
        <taxon>Gracilibacillus</taxon>
    </lineage>
</organism>
<reference evidence="3" key="1">
    <citation type="journal article" date="2019" name="Int. J. Syst. Evol. Microbiol.">
        <title>The Global Catalogue of Microorganisms (GCM) 10K type strain sequencing project: providing services to taxonomists for standard genome sequencing and annotation.</title>
        <authorList>
            <consortium name="The Broad Institute Genomics Platform"/>
            <consortium name="The Broad Institute Genome Sequencing Center for Infectious Disease"/>
            <person name="Wu L."/>
            <person name="Ma J."/>
        </authorList>
    </citation>
    <scope>NUCLEOTIDE SEQUENCE [LARGE SCALE GENOMIC DNA]</scope>
    <source>
        <strain evidence="3">CCUG 37865</strain>
    </source>
</reference>
<gene>
    <name evidence="2" type="ORF">ACFOY7_12410</name>
</gene>
<comment type="caution">
    <text evidence="2">The sequence shown here is derived from an EMBL/GenBank/DDBJ whole genome shotgun (WGS) entry which is preliminary data.</text>
</comment>